<dbReference type="InterPro" id="IPR044516">
    <property type="entry name" value="UXS-like"/>
</dbReference>
<keyword evidence="7" id="KW-1185">Reference proteome</keyword>
<evidence type="ECO:0000256" key="2">
    <source>
        <dbReference type="ARBA" id="ARBA00022793"/>
    </source>
</evidence>
<dbReference type="InterPro" id="IPR036291">
    <property type="entry name" value="NAD(P)-bd_dom_sf"/>
</dbReference>
<evidence type="ECO:0000313" key="7">
    <source>
        <dbReference type="Proteomes" id="UP000789342"/>
    </source>
</evidence>
<dbReference type="Gene3D" id="3.90.25.10">
    <property type="entry name" value="UDP-galactose 4-epimerase, domain 1"/>
    <property type="match status" value="2"/>
</dbReference>
<keyword evidence="3" id="KW-0520">NAD</keyword>
<dbReference type="GO" id="GO:0048040">
    <property type="term" value="F:UDP-glucuronate decarboxylase activity"/>
    <property type="evidence" value="ECO:0007669"/>
    <property type="project" value="TreeGrafter"/>
</dbReference>
<comment type="cofactor">
    <cofactor evidence="1">
        <name>NAD(+)</name>
        <dbReference type="ChEBI" id="CHEBI:57540"/>
    </cofactor>
</comment>
<dbReference type="EMBL" id="CAJVPV010006183">
    <property type="protein sequence ID" value="CAG8601333.1"/>
    <property type="molecule type" value="Genomic_DNA"/>
</dbReference>
<name>A0A9N9CIQ1_9GLOM</name>
<dbReference type="Pfam" id="PF01370">
    <property type="entry name" value="Epimerase"/>
    <property type="match status" value="2"/>
</dbReference>
<feature type="domain" description="NAD-dependent epimerase/dehydratase" evidence="5">
    <location>
        <begin position="23"/>
        <end position="130"/>
    </location>
</feature>
<evidence type="ECO:0000256" key="3">
    <source>
        <dbReference type="ARBA" id="ARBA00023027"/>
    </source>
</evidence>
<dbReference type="Proteomes" id="UP000789342">
    <property type="component" value="Unassembled WGS sequence"/>
</dbReference>
<evidence type="ECO:0000256" key="4">
    <source>
        <dbReference type="ARBA" id="ARBA00023239"/>
    </source>
</evidence>
<evidence type="ECO:0000256" key="1">
    <source>
        <dbReference type="ARBA" id="ARBA00001911"/>
    </source>
</evidence>
<evidence type="ECO:0000313" key="6">
    <source>
        <dbReference type="EMBL" id="CAG8601333.1"/>
    </source>
</evidence>
<sequence>MDFAFKKEKLNIAGRDSQESQKILITGGEGFIGSHVVKYLYDRGNYVRIIDILPNTTGPFEDPKNYCSEFLTEDLRDLSACRYAVRDVQWVFHFATSENRMGLIYEKSDFTLYNENHLITVNITQAAIEREKFVKGKNLNKIPTEIKIERLYNIFGEENNWKGEMVETPSTLIHKAIHLTTKSENNDKIEIWDSGNQLLSFLYIEDCVDAIIKLMESNYSKSLNIESEEALTIEELAYIAIDTIGVRSQMVTTDLDLKGYGENLYVDAN</sequence>
<dbReference type="AlphaFoldDB" id="A0A9N9CIQ1"/>
<comment type="caution">
    <text evidence="6">The sequence shown here is derived from an EMBL/GenBank/DDBJ whole genome shotgun (WGS) entry which is preliminary data.</text>
</comment>
<protein>
    <submittedName>
        <fullName evidence="6">2339_t:CDS:1</fullName>
    </submittedName>
</protein>
<gene>
    <name evidence="6" type="ORF">AMORRO_LOCUS7797</name>
</gene>
<evidence type="ECO:0000259" key="5">
    <source>
        <dbReference type="Pfam" id="PF01370"/>
    </source>
</evidence>
<keyword evidence="4" id="KW-0456">Lyase</keyword>
<dbReference type="Gene3D" id="3.40.50.720">
    <property type="entry name" value="NAD(P)-binding Rossmann-like Domain"/>
    <property type="match status" value="2"/>
</dbReference>
<dbReference type="PANTHER" id="PTHR43078">
    <property type="entry name" value="UDP-GLUCURONIC ACID DECARBOXYLASE-RELATED"/>
    <property type="match status" value="1"/>
</dbReference>
<dbReference type="GO" id="GO:0070403">
    <property type="term" value="F:NAD+ binding"/>
    <property type="evidence" value="ECO:0007669"/>
    <property type="project" value="InterPro"/>
</dbReference>
<accession>A0A9N9CIQ1</accession>
<feature type="domain" description="NAD-dependent epimerase/dehydratase" evidence="5">
    <location>
        <begin position="147"/>
        <end position="218"/>
    </location>
</feature>
<dbReference type="OrthoDB" id="331544at2759"/>
<dbReference type="GO" id="GO:0042732">
    <property type="term" value="P:D-xylose metabolic process"/>
    <property type="evidence" value="ECO:0007669"/>
    <property type="project" value="InterPro"/>
</dbReference>
<proteinExistence type="predicted"/>
<dbReference type="GO" id="GO:0005737">
    <property type="term" value="C:cytoplasm"/>
    <property type="evidence" value="ECO:0007669"/>
    <property type="project" value="TreeGrafter"/>
</dbReference>
<organism evidence="6 7">
    <name type="scientific">Acaulospora morrowiae</name>
    <dbReference type="NCBI Taxonomy" id="94023"/>
    <lineage>
        <taxon>Eukaryota</taxon>
        <taxon>Fungi</taxon>
        <taxon>Fungi incertae sedis</taxon>
        <taxon>Mucoromycota</taxon>
        <taxon>Glomeromycotina</taxon>
        <taxon>Glomeromycetes</taxon>
        <taxon>Diversisporales</taxon>
        <taxon>Acaulosporaceae</taxon>
        <taxon>Acaulospora</taxon>
    </lineage>
</organism>
<dbReference type="PANTHER" id="PTHR43078:SF6">
    <property type="entry name" value="UDP-GLUCURONIC ACID DECARBOXYLASE 1"/>
    <property type="match status" value="1"/>
</dbReference>
<keyword evidence="2" id="KW-0210">Decarboxylase</keyword>
<dbReference type="InterPro" id="IPR001509">
    <property type="entry name" value="Epimerase_deHydtase"/>
</dbReference>
<reference evidence="6" key="1">
    <citation type="submission" date="2021-06" db="EMBL/GenBank/DDBJ databases">
        <authorList>
            <person name="Kallberg Y."/>
            <person name="Tangrot J."/>
            <person name="Rosling A."/>
        </authorList>
    </citation>
    <scope>NUCLEOTIDE SEQUENCE</scope>
    <source>
        <strain evidence="6">CL551</strain>
    </source>
</reference>
<dbReference type="SUPFAM" id="SSF51735">
    <property type="entry name" value="NAD(P)-binding Rossmann-fold domains"/>
    <property type="match status" value="1"/>
</dbReference>